<dbReference type="PANTHER" id="PTHR22245">
    <property type="entry name" value="COILED-COIL DOMAIN-CONTAINING PROTEIN 144A-RELATED"/>
    <property type="match status" value="1"/>
</dbReference>
<evidence type="ECO:0000256" key="1">
    <source>
        <dbReference type="SAM" id="Coils"/>
    </source>
</evidence>
<dbReference type="GeneID" id="110580602"/>
<name>A0A8M1M6L9_NEOSC</name>
<organism evidence="3 4">
    <name type="scientific">Neomonachus schauinslandi</name>
    <name type="common">Hawaiian monk seal</name>
    <name type="synonym">Monachus schauinslandi</name>
    <dbReference type="NCBI Taxonomy" id="29088"/>
    <lineage>
        <taxon>Eukaryota</taxon>
        <taxon>Metazoa</taxon>
        <taxon>Chordata</taxon>
        <taxon>Craniata</taxon>
        <taxon>Vertebrata</taxon>
        <taxon>Euteleostomi</taxon>
        <taxon>Mammalia</taxon>
        <taxon>Eutheria</taxon>
        <taxon>Laurasiatheria</taxon>
        <taxon>Carnivora</taxon>
        <taxon>Caniformia</taxon>
        <taxon>Pinnipedia</taxon>
        <taxon>Phocidae</taxon>
        <taxon>Monachinae</taxon>
        <taxon>Monachini</taxon>
        <taxon>Neomonachus</taxon>
    </lineage>
</organism>
<dbReference type="PANTHER" id="PTHR22245:SF3">
    <property type="entry name" value="COILED-COIL DOMAIN-CONTAINING PROTEIN 144A-RELATED"/>
    <property type="match status" value="1"/>
</dbReference>
<accession>A0A8M1M6L9</accession>
<feature type="domain" description="DUF3496" evidence="2">
    <location>
        <begin position="119"/>
        <end position="225"/>
    </location>
</feature>
<gene>
    <name evidence="4" type="primary">LOC110580602</name>
</gene>
<feature type="coiled-coil region" evidence="1">
    <location>
        <begin position="27"/>
        <end position="57"/>
    </location>
</feature>
<sequence length="250" mass="29178">MQVDDLTAKLETASSKCLYLDANNQLLTQELTSMKEMQKKYEKLEKNKKKLEQLVNLRSHVEFSMVEYSKIEQYKWELEERTRLNITEKLEEANLFFQTQVASQESLGQIRETNNALIRNQMELRIEDLEFELSRMKSSQDFYKTELEKYKQLYLEELKVRTSLTNELNKTNEKLAETSTKLLVETQQKKSLINTIAMSPVLELPSVRNMNNSSLLNTYVAPRENLVIPTSSSWPTKNGIETFLTKAGML</sequence>
<evidence type="ECO:0000259" key="2">
    <source>
        <dbReference type="Pfam" id="PF12001"/>
    </source>
</evidence>
<keyword evidence="3" id="KW-1185">Reference proteome</keyword>
<dbReference type="Proteomes" id="UP000248481">
    <property type="component" value="Unplaced"/>
</dbReference>
<dbReference type="Pfam" id="PF12001">
    <property type="entry name" value="DUF3496"/>
    <property type="match status" value="1"/>
</dbReference>
<reference evidence="4" key="1">
    <citation type="submission" date="2025-08" db="UniProtKB">
        <authorList>
            <consortium name="RefSeq"/>
        </authorList>
    </citation>
    <scope>IDENTIFICATION</scope>
    <source>
        <tissue evidence="4">Blood</tissue>
    </source>
</reference>
<keyword evidence="1" id="KW-0175">Coiled coil</keyword>
<evidence type="ECO:0000313" key="4">
    <source>
        <dbReference type="RefSeq" id="XP_044768108.1"/>
    </source>
</evidence>
<dbReference type="KEGG" id="nsu:110580602"/>
<evidence type="ECO:0000313" key="3">
    <source>
        <dbReference type="Proteomes" id="UP000248481"/>
    </source>
</evidence>
<proteinExistence type="predicted"/>
<dbReference type="RefSeq" id="XP_044768108.1">
    <property type="nucleotide sequence ID" value="XM_044912173.1"/>
</dbReference>
<dbReference type="InterPro" id="IPR021885">
    <property type="entry name" value="DUF3496"/>
</dbReference>
<feature type="coiled-coil region" evidence="1">
    <location>
        <begin position="119"/>
        <end position="181"/>
    </location>
</feature>
<protein>
    <submittedName>
        <fullName evidence="4">Ankyrin repeat domain-containing protein 26-like</fullName>
    </submittedName>
</protein>
<dbReference type="InterPro" id="IPR040118">
    <property type="entry name" value="C144A/B/C"/>
</dbReference>
<dbReference type="AlphaFoldDB" id="A0A8M1M6L9"/>